<proteinExistence type="predicted"/>
<sequence>MSVPETQQQRFKELLQDIYIRGQIVPNIKTAELILEIREKLTAVLENKQ</sequence>
<reference evidence="1 2" key="1">
    <citation type="submission" date="2023-07" db="EMBL/GenBank/DDBJ databases">
        <title>Genomic Encyclopedia of Type Strains, Phase IV (KMG-IV): sequencing the most valuable type-strain genomes for metagenomic binning, comparative biology and taxonomic classification.</title>
        <authorList>
            <person name="Goeker M."/>
        </authorList>
    </citation>
    <scope>NUCLEOTIDE SEQUENCE [LARGE SCALE GENOMIC DNA]</scope>
    <source>
        <strain evidence="1 2">DSM 19598</strain>
    </source>
</reference>
<keyword evidence="2" id="KW-1185">Reference proteome</keyword>
<dbReference type="InterPro" id="IPR058930">
    <property type="entry name" value="YwzD"/>
</dbReference>
<accession>A0ABU0FZ48</accession>
<gene>
    <name evidence="1" type="ORF">J2S25_002848</name>
</gene>
<dbReference type="Pfam" id="PF26162">
    <property type="entry name" value="YwzD"/>
    <property type="match status" value="1"/>
</dbReference>
<dbReference type="Proteomes" id="UP001242313">
    <property type="component" value="Unassembled WGS sequence"/>
</dbReference>
<comment type="caution">
    <text evidence="1">The sequence shown here is derived from an EMBL/GenBank/DDBJ whole genome shotgun (WGS) entry which is preliminary data.</text>
</comment>
<protein>
    <submittedName>
        <fullName evidence="1">Heme iron utilization protein</fullName>
    </submittedName>
</protein>
<dbReference type="EMBL" id="JAUSUN010000018">
    <property type="protein sequence ID" value="MDQ0414638.1"/>
    <property type="molecule type" value="Genomic_DNA"/>
</dbReference>
<name>A0ABU0FZ48_9BACI</name>
<evidence type="ECO:0000313" key="2">
    <source>
        <dbReference type="Proteomes" id="UP001242313"/>
    </source>
</evidence>
<dbReference type="RefSeq" id="WP_157841629.1">
    <property type="nucleotide sequence ID" value="NZ_JAUSUN010000018.1"/>
</dbReference>
<organism evidence="1 2">
    <name type="scientific">Mesobacillus stamsii</name>
    <dbReference type="NCBI Taxonomy" id="225347"/>
    <lineage>
        <taxon>Bacteria</taxon>
        <taxon>Bacillati</taxon>
        <taxon>Bacillota</taxon>
        <taxon>Bacilli</taxon>
        <taxon>Bacillales</taxon>
        <taxon>Bacillaceae</taxon>
        <taxon>Mesobacillus</taxon>
    </lineage>
</organism>
<evidence type="ECO:0000313" key="1">
    <source>
        <dbReference type="EMBL" id="MDQ0414638.1"/>
    </source>
</evidence>